<evidence type="ECO:0000256" key="4">
    <source>
        <dbReference type="ARBA" id="ARBA00022670"/>
    </source>
</evidence>
<evidence type="ECO:0000256" key="7">
    <source>
        <dbReference type="ARBA" id="ARBA00030836"/>
    </source>
</evidence>
<comment type="similarity">
    <text evidence="1">Belongs to the peptidase C15 family.</text>
</comment>
<dbReference type="InterPro" id="IPR000816">
    <property type="entry name" value="Peptidase_C15"/>
</dbReference>
<gene>
    <name evidence="9" type="primary">pcp</name>
    <name evidence="9" type="ORF">CORMATOL_01225</name>
</gene>
<dbReference type="PANTHER" id="PTHR23402">
    <property type="entry name" value="PROTEASE FAMILY C15 PYROGLUTAMYL-PEPTIDASE I-RELATED"/>
    <property type="match status" value="1"/>
</dbReference>
<dbReference type="AlphaFoldDB" id="C0E2M0"/>
<evidence type="ECO:0000256" key="3">
    <source>
        <dbReference type="ARBA" id="ARBA00022490"/>
    </source>
</evidence>
<dbReference type="GO" id="GO:0005829">
    <property type="term" value="C:cytosol"/>
    <property type="evidence" value="ECO:0007669"/>
    <property type="project" value="InterPro"/>
</dbReference>
<keyword evidence="3" id="KW-0963">Cytoplasm</keyword>
<dbReference type="Gene3D" id="3.40.630.20">
    <property type="entry name" value="Peptidase C15, pyroglutamyl peptidase I-like"/>
    <property type="match status" value="1"/>
</dbReference>
<dbReference type="Proteomes" id="UP000006247">
    <property type="component" value="Unassembled WGS sequence"/>
</dbReference>
<dbReference type="SUPFAM" id="SSF53182">
    <property type="entry name" value="Pyrrolidone carboxyl peptidase (pyroglutamate aminopeptidase)"/>
    <property type="match status" value="1"/>
</dbReference>
<dbReference type="InterPro" id="IPR016125">
    <property type="entry name" value="Peptidase_C15-like"/>
</dbReference>
<proteinExistence type="inferred from homology"/>
<dbReference type="GO" id="GO:0006508">
    <property type="term" value="P:proteolysis"/>
    <property type="evidence" value="ECO:0007669"/>
    <property type="project" value="UniProtKB-KW"/>
</dbReference>
<evidence type="ECO:0000256" key="5">
    <source>
        <dbReference type="ARBA" id="ARBA00022801"/>
    </source>
</evidence>
<evidence type="ECO:0000313" key="9">
    <source>
        <dbReference type="EMBL" id="EEG27155.1"/>
    </source>
</evidence>
<sequence length="220" mass="23471">MRILLTAFSPFNGATENTSLAVVTNLAELLPNHKTQVLELPVAFANSHKVAISTAKQFRPDIILSFGEDATRNSINVETQAYNQQQATIPDNDGFQPKGKAIIPGGIPTIATNFPIWPKAVVASLRQTPWPMELSANPGGFVCNHLAYHLYSSPFPTLFMHVPALHSGNDAAATAAADGDVAGEVRGVEADTSTPPTASDSADAVQKMAETVWMFVDKLS</sequence>
<dbReference type="Pfam" id="PF01470">
    <property type="entry name" value="Peptidase_C15"/>
    <property type="match status" value="1"/>
</dbReference>
<dbReference type="RefSeq" id="WP_005520856.1">
    <property type="nucleotide sequence ID" value="NZ_EQ973329.1"/>
</dbReference>
<keyword evidence="5 9" id="KW-0378">Hydrolase</keyword>
<dbReference type="PANTHER" id="PTHR23402:SF1">
    <property type="entry name" value="PYROGLUTAMYL-PEPTIDASE I"/>
    <property type="match status" value="1"/>
</dbReference>
<name>C0E2M0_9CORY</name>
<protein>
    <recommendedName>
        <fullName evidence="2">Pyrrolidone-carboxylate peptidase</fullName>
    </recommendedName>
    <alternativeName>
        <fullName evidence="7">5-oxoprolyl-peptidase</fullName>
    </alternativeName>
    <alternativeName>
        <fullName evidence="8">Pyroglutamyl-peptidase I</fullName>
    </alternativeName>
</protein>
<dbReference type="PRINTS" id="PR00706">
    <property type="entry name" value="PYROGLUPTASE"/>
</dbReference>
<keyword evidence="6" id="KW-0788">Thiol protease</keyword>
<comment type="caution">
    <text evidence="9">The sequence shown here is derived from an EMBL/GenBank/DDBJ whole genome shotgun (WGS) entry which is preliminary data.</text>
</comment>
<evidence type="ECO:0000256" key="1">
    <source>
        <dbReference type="ARBA" id="ARBA00006641"/>
    </source>
</evidence>
<reference evidence="9 10" key="1">
    <citation type="submission" date="2009-01" db="EMBL/GenBank/DDBJ databases">
        <authorList>
            <person name="Fulton L."/>
            <person name="Clifton S."/>
            <person name="Chinwalla A.T."/>
            <person name="Mitreva M."/>
            <person name="Sodergren E."/>
            <person name="Weinstock G."/>
            <person name="Clifton S."/>
            <person name="Dooling D.J."/>
            <person name="Fulton B."/>
            <person name="Minx P."/>
            <person name="Pepin K.H."/>
            <person name="Johnson M."/>
            <person name="Bhonagiri V."/>
            <person name="Nash W.E."/>
            <person name="Mardis E.R."/>
            <person name="Wilson R.K."/>
        </authorList>
    </citation>
    <scope>NUCLEOTIDE SEQUENCE [LARGE SCALE GENOMIC DNA]</scope>
    <source>
        <strain evidence="9 10">ATCC 33806</strain>
    </source>
</reference>
<accession>C0E2M0</accession>
<dbReference type="GO" id="GO:0016920">
    <property type="term" value="F:pyroglutamyl-peptidase activity"/>
    <property type="evidence" value="ECO:0007669"/>
    <property type="project" value="InterPro"/>
</dbReference>
<dbReference type="HOGENOM" id="CLU_043960_4_3_11"/>
<evidence type="ECO:0000256" key="2">
    <source>
        <dbReference type="ARBA" id="ARBA00019191"/>
    </source>
</evidence>
<keyword evidence="4" id="KW-0645">Protease</keyword>
<evidence type="ECO:0000313" key="10">
    <source>
        <dbReference type="Proteomes" id="UP000006247"/>
    </source>
</evidence>
<evidence type="ECO:0000256" key="8">
    <source>
        <dbReference type="ARBA" id="ARBA00031559"/>
    </source>
</evidence>
<dbReference type="MEROPS" id="C15.001"/>
<organism evidence="9 10">
    <name type="scientific">Corynebacterium matruchotii ATCC 33806</name>
    <dbReference type="NCBI Taxonomy" id="566549"/>
    <lineage>
        <taxon>Bacteria</taxon>
        <taxon>Bacillati</taxon>
        <taxon>Actinomycetota</taxon>
        <taxon>Actinomycetes</taxon>
        <taxon>Mycobacteriales</taxon>
        <taxon>Corynebacteriaceae</taxon>
        <taxon>Corynebacterium</taxon>
    </lineage>
</organism>
<dbReference type="InterPro" id="IPR036440">
    <property type="entry name" value="Peptidase_C15-like_sf"/>
</dbReference>
<dbReference type="EMBL" id="ACEB01000020">
    <property type="protein sequence ID" value="EEG27155.1"/>
    <property type="molecule type" value="Genomic_DNA"/>
</dbReference>
<evidence type="ECO:0000256" key="6">
    <source>
        <dbReference type="ARBA" id="ARBA00022807"/>
    </source>
</evidence>